<reference evidence="2" key="1">
    <citation type="submission" date="2021-05" db="EMBL/GenBank/DDBJ databases">
        <authorList>
            <person name="Alioto T."/>
            <person name="Alioto T."/>
            <person name="Gomez Garrido J."/>
        </authorList>
    </citation>
    <scope>NUCLEOTIDE SEQUENCE</scope>
</reference>
<feature type="transmembrane region" description="Helical" evidence="1">
    <location>
        <begin position="76"/>
        <end position="95"/>
    </location>
</feature>
<dbReference type="EMBL" id="HBUF01679742">
    <property type="protein sequence ID" value="CAG6792144.1"/>
    <property type="molecule type" value="Transcribed_RNA"/>
</dbReference>
<organism evidence="2">
    <name type="scientific">Cacopsylla melanoneura</name>
    <dbReference type="NCBI Taxonomy" id="428564"/>
    <lineage>
        <taxon>Eukaryota</taxon>
        <taxon>Metazoa</taxon>
        <taxon>Ecdysozoa</taxon>
        <taxon>Arthropoda</taxon>
        <taxon>Hexapoda</taxon>
        <taxon>Insecta</taxon>
        <taxon>Pterygota</taxon>
        <taxon>Neoptera</taxon>
        <taxon>Paraneoptera</taxon>
        <taxon>Hemiptera</taxon>
        <taxon>Sternorrhyncha</taxon>
        <taxon>Psylloidea</taxon>
        <taxon>Psyllidae</taxon>
        <taxon>Psyllinae</taxon>
        <taxon>Cacopsylla</taxon>
    </lineage>
</organism>
<name>A0A8D9BYZ1_9HEMI</name>
<keyword evidence="1" id="KW-0472">Membrane</keyword>
<evidence type="ECO:0000313" key="2">
    <source>
        <dbReference type="EMBL" id="CAG6792144.1"/>
    </source>
</evidence>
<protein>
    <submittedName>
        <fullName evidence="2">Uncharacterized protein</fullName>
    </submittedName>
</protein>
<sequence length="127" mass="14853">MVAFISSIWRLVHNCTLEVLSLASLWSTLEFHLLTLSMNWNLKALEIKSLFRVSILKFMNSRQMVRLEVRLRAVRILNFIIQVTLSVTFISIYLIDMNVTAFYHRTNWTNGTPVTPPRTNIEDLPTR</sequence>
<accession>A0A8D9BYZ1</accession>
<keyword evidence="1" id="KW-0812">Transmembrane</keyword>
<keyword evidence="1" id="KW-1133">Transmembrane helix</keyword>
<dbReference type="EMBL" id="HBUF01679743">
    <property type="protein sequence ID" value="CAG6792145.1"/>
    <property type="molecule type" value="Transcribed_RNA"/>
</dbReference>
<dbReference type="AlphaFoldDB" id="A0A8D9BYZ1"/>
<evidence type="ECO:0000256" key="1">
    <source>
        <dbReference type="SAM" id="Phobius"/>
    </source>
</evidence>
<proteinExistence type="predicted"/>